<proteinExistence type="predicted"/>
<evidence type="ECO:0000313" key="1">
    <source>
        <dbReference type="EMBL" id="JAD73664.1"/>
    </source>
</evidence>
<accession>A0A0A9CBL0</accession>
<protein>
    <submittedName>
        <fullName evidence="1">Uncharacterized protein</fullName>
    </submittedName>
</protein>
<organism evidence="1">
    <name type="scientific">Arundo donax</name>
    <name type="common">Giant reed</name>
    <name type="synonym">Donax arundinaceus</name>
    <dbReference type="NCBI Taxonomy" id="35708"/>
    <lineage>
        <taxon>Eukaryota</taxon>
        <taxon>Viridiplantae</taxon>
        <taxon>Streptophyta</taxon>
        <taxon>Embryophyta</taxon>
        <taxon>Tracheophyta</taxon>
        <taxon>Spermatophyta</taxon>
        <taxon>Magnoliopsida</taxon>
        <taxon>Liliopsida</taxon>
        <taxon>Poales</taxon>
        <taxon>Poaceae</taxon>
        <taxon>PACMAD clade</taxon>
        <taxon>Arundinoideae</taxon>
        <taxon>Arundineae</taxon>
        <taxon>Arundo</taxon>
    </lineage>
</organism>
<name>A0A0A9CBL0_ARUDO</name>
<dbReference type="EMBL" id="GBRH01224231">
    <property type="protein sequence ID" value="JAD73664.1"/>
    <property type="molecule type" value="Transcribed_RNA"/>
</dbReference>
<reference evidence="1" key="2">
    <citation type="journal article" date="2015" name="Data Brief">
        <title>Shoot transcriptome of the giant reed, Arundo donax.</title>
        <authorList>
            <person name="Barrero R.A."/>
            <person name="Guerrero F.D."/>
            <person name="Moolhuijzen P."/>
            <person name="Goolsby J.A."/>
            <person name="Tidwell J."/>
            <person name="Bellgard S.E."/>
            <person name="Bellgard M.I."/>
        </authorList>
    </citation>
    <scope>NUCLEOTIDE SEQUENCE</scope>
    <source>
        <tissue evidence="1">Shoot tissue taken approximately 20 cm above the soil surface</tissue>
    </source>
</reference>
<sequence length="14" mass="1429">MSHGVAVLRGLDAC</sequence>
<reference evidence="1" key="1">
    <citation type="submission" date="2014-09" db="EMBL/GenBank/DDBJ databases">
        <authorList>
            <person name="Magalhaes I.L.F."/>
            <person name="Oliveira U."/>
            <person name="Santos F.R."/>
            <person name="Vidigal T.H.D.A."/>
            <person name="Brescovit A.D."/>
            <person name="Santos A.J."/>
        </authorList>
    </citation>
    <scope>NUCLEOTIDE SEQUENCE</scope>
    <source>
        <tissue evidence="1">Shoot tissue taken approximately 20 cm above the soil surface</tissue>
    </source>
</reference>